<gene>
    <name evidence="10" type="ORF">MNOR_LOCUS42036</name>
</gene>
<feature type="domain" description="C2H2-type" evidence="9">
    <location>
        <begin position="101"/>
        <end position="128"/>
    </location>
</feature>
<reference evidence="10 11" key="1">
    <citation type="submission" date="2024-05" db="EMBL/GenBank/DDBJ databases">
        <authorList>
            <person name="Wallberg A."/>
        </authorList>
    </citation>
    <scope>NUCLEOTIDE SEQUENCE [LARGE SCALE GENOMIC DNA]</scope>
</reference>
<sequence length="129" mass="15048">MDEEVKHDNENIIKSEESYHPHDILQNSAYETVKVEFNSEIEVKEEPVQIQAGGIQIKKEIEIYEEPIAFTGESYLVKHDLTHTISEKSHQLTLHTEKGIYLCSQCDKAFSHRHLLKHHLRTHTGEKPY</sequence>
<dbReference type="GO" id="GO:0000978">
    <property type="term" value="F:RNA polymerase II cis-regulatory region sequence-specific DNA binding"/>
    <property type="evidence" value="ECO:0007669"/>
    <property type="project" value="TreeGrafter"/>
</dbReference>
<evidence type="ECO:0000256" key="6">
    <source>
        <dbReference type="ARBA" id="ARBA00023125"/>
    </source>
</evidence>
<keyword evidence="2" id="KW-0479">Metal-binding</keyword>
<protein>
    <recommendedName>
        <fullName evidence="9">C2H2-type domain-containing protein</fullName>
    </recommendedName>
</protein>
<dbReference type="PANTHER" id="PTHR24393:SF34">
    <property type="entry name" value="PR_SET DOMAIN 13"/>
    <property type="match status" value="1"/>
</dbReference>
<dbReference type="GO" id="GO:0001228">
    <property type="term" value="F:DNA-binding transcription activator activity, RNA polymerase II-specific"/>
    <property type="evidence" value="ECO:0007669"/>
    <property type="project" value="TreeGrafter"/>
</dbReference>
<comment type="subcellular location">
    <subcellularLocation>
        <location evidence="1">Nucleus</location>
    </subcellularLocation>
</comment>
<evidence type="ECO:0000256" key="1">
    <source>
        <dbReference type="ARBA" id="ARBA00004123"/>
    </source>
</evidence>
<evidence type="ECO:0000256" key="3">
    <source>
        <dbReference type="ARBA" id="ARBA00022737"/>
    </source>
</evidence>
<keyword evidence="3" id="KW-0677">Repeat</keyword>
<dbReference type="PANTHER" id="PTHR24393">
    <property type="entry name" value="ZINC FINGER PROTEIN"/>
    <property type="match status" value="1"/>
</dbReference>
<dbReference type="Gene3D" id="3.30.160.60">
    <property type="entry name" value="Classic Zinc Finger"/>
    <property type="match status" value="1"/>
</dbReference>
<evidence type="ECO:0000313" key="11">
    <source>
        <dbReference type="Proteomes" id="UP001497623"/>
    </source>
</evidence>
<evidence type="ECO:0000256" key="7">
    <source>
        <dbReference type="ARBA" id="ARBA00023242"/>
    </source>
</evidence>
<keyword evidence="6" id="KW-0238">DNA-binding</keyword>
<proteinExistence type="predicted"/>
<keyword evidence="11" id="KW-1185">Reference proteome</keyword>
<dbReference type="Proteomes" id="UP001497623">
    <property type="component" value="Unassembled WGS sequence"/>
</dbReference>
<dbReference type="SUPFAM" id="SSF57667">
    <property type="entry name" value="beta-beta-alpha zinc fingers"/>
    <property type="match status" value="1"/>
</dbReference>
<keyword evidence="4 8" id="KW-0863">Zinc-finger</keyword>
<keyword evidence="5" id="KW-0862">Zinc</keyword>
<dbReference type="InterPro" id="IPR013087">
    <property type="entry name" value="Znf_C2H2_type"/>
</dbReference>
<evidence type="ECO:0000256" key="4">
    <source>
        <dbReference type="ARBA" id="ARBA00022771"/>
    </source>
</evidence>
<name>A0AAV2SVK3_MEGNR</name>
<evidence type="ECO:0000256" key="8">
    <source>
        <dbReference type="PROSITE-ProRule" id="PRU00042"/>
    </source>
</evidence>
<feature type="non-terminal residue" evidence="10">
    <location>
        <position position="129"/>
    </location>
</feature>
<dbReference type="InterPro" id="IPR036236">
    <property type="entry name" value="Znf_C2H2_sf"/>
</dbReference>
<dbReference type="PROSITE" id="PS00028">
    <property type="entry name" value="ZINC_FINGER_C2H2_1"/>
    <property type="match status" value="1"/>
</dbReference>
<evidence type="ECO:0000256" key="2">
    <source>
        <dbReference type="ARBA" id="ARBA00022723"/>
    </source>
</evidence>
<comment type="caution">
    <text evidence="10">The sequence shown here is derived from an EMBL/GenBank/DDBJ whole genome shotgun (WGS) entry which is preliminary data.</text>
</comment>
<organism evidence="10 11">
    <name type="scientific">Meganyctiphanes norvegica</name>
    <name type="common">Northern krill</name>
    <name type="synonym">Thysanopoda norvegica</name>
    <dbReference type="NCBI Taxonomy" id="48144"/>
    <lineage>
        <taxon>Eukaryota</taxon>
        <taxon>Metazoa</taxon>
        <taxon>Ecdysozoa</taxon>
        <taxon>Arthropoda</taxon>
        <taxon>Crustacea</taxon>
        <taxon>Multicrustacea</taxon>
        <taxon>Malacostraca</taxon>
        <taxon>Eumalacostraca</taxon>
        <taxon>Eucarida</taxon>
        <taxon>Euphausiacea</taxon>
        <taxon>Euphausiidae</taxon>
        <taxon>Meganyctiphanes</taxon>
    </lineage>
</organism>
<keyword evidence="7" id="KW-0539">Nucleus</keyword>
<evidence type="ECO:0000259" key="9">
    <source>
        <dbReference type="PROSITE" id="PS50157"/>
    </source>
</evidence>
<dbReference type="GO" id="GO:0005634">
    <property type="term" value="C:nucleus"/>
    <property type="evidence" value="ECO:0007669"/>
    <property type="project" value="UniProtKB-SubCell"/>
</dbReference>
<dbReference type="GO" id="GO:0008270">
    <property type="term" value="F:zinc ion binding"/>
    <property type="evidence" value="ECO:0007669"/>
    <property type="project" value="UniProtKB-KW"/>
</dbReference>
<evidence type="ECO:0000313" key="10">
    <source>
        <dbReference type="EMBL" id="CAL4256343.1"/>
    </source>
</evidence>
<dbReference type="FunFam" id="3.30.160.60:FF:000045">
    <property type="entry name" value="ZFP69 zinc finger protein B"/>
    <property type="match status" value="1"/>
</dbReference>
<dbReference type="EMBL" id="CAXKWB010189854">
    <property type="protein sequence ID" value="CAL4256343.1"/>
    <property type="molecule type" value="Genomic_DNA"/>
</dbReference>
<accession>A0AAV2SVK3</accession>
<dbReference type="PROSITE" id="PS50157">
    <property type="entry name" value="ZINC_FINGER_C2H2_2"/>
    <property type="match status" value="1"/>
</dbReference>
<evidence type="ECO:0000256" key="5">
    <source>
        <dbReference type="ARBA" id="ARBA00022833"/>
    </source>
</evidence>
<dbReference type="AlphaFoldDB" id="A0AAV2SVK3"/>